<protein>
    <submittedName>
        <fullName evidence="1">Uncharacterized protein</fullName>
    </submittedName>
</protein>
<comment type="caution">
    <text evidence="1">The sequence shown here is derived from an EMBL/GenBank/DDBJ whole genome shotgun (WGS) entry which is preliminary data.</text>
</comment>
<proteinExistence type="predicted"/>
<dbReference type="AlphaFoldDB" id="A0A1J5RK22"/>
<accession>A0A1J5RK22</accession>
<evidence type="ECO:0000313" key="1">
    <source>
        <dbReference type="EMBL" id="OIQ89899.1"/>
    </source>
</evidence>
<organism evidence="1">
    <name type="scientific">mine drainage metagenome</name>
    <dbReference type="NCBI Taxonomy" id="410659"/>
    <lineage>
        <taxon>unclassified sequences</taxon>
        <taxon>metagenomes</taxon>
        <taxon>ecological metagenomes</taxon>
    </lineage>
</organism>
<dbReference type="EMBL" id="MLJW01000312">
    <property type="protein sequence ID" value="OIQ89899.1"/>
    <property type="molecule type" value="Genomic_DNA"/>
</dbReference>
<reference evidence="1" key="1">
    <citation type="submission" date="2016-10" db="EMBL/GenBank/DDBJ databases">
        <title>Sequence of Gallionella enrichment culture.</title>
        <authorList>
            <person name="Poehlein A."/>
            <person name="Muehling M."/>
            <person name="Daniel R."/>
        </authorList>
    </citation>
    <scope>NUCLEOTIDE SEQUENCE</scope>
</reference>
<gene>
    <name evidence="1" type="ORF">GALL_282070</name>
</gene>
<sequence>MTSPQTYVGLNADKHGITQLGRVVLDARVFGFIAETEDCAGWDLGRMQALVERVDREWDKHGNLPSRLPPELGARHTRFYAEAIARAREHGWDAELGDDE</sequence>
<name>A0A1J5RK22_9ZZZZ</name>